<comment type="caution">
    <text evidence="2">The sequence shown here is derived from an EMBL/GenBank/DDBJ whole genome shotgun (WGS) entry which is preliminary data.</text>
</comment>
<dbReference type="InterPro" id="IPR036185">
    <property type="entry name" value="DNA_heli_DnaB-like_N_sf"/>
</dbReference>
<evidence type="ECO:0000256" key="1">
    <source>
        <dbReference type="ARBA" id="ARBA00022515"/>
    </source>
</evidence>
<organism evidence="2 3">
    <name type="scientific">Photobacterium profundum 3TCK</name>
    <dbReference type="NCBI Taxonomy" id="314280"/>
    <lineage>
        <taxon>Bacteria</taxon>
        <taxon>Pseudomonadati</taxon>
        <taxon>Pseudomonadota</taxon>
        <taxon>Gammaproteobacteria</taxon>
        <taxon>Vibrionales</taxon>
        <taxon>Vibrionaceae</taxon>
        <taxon>Photobacterium</taxon>
    </lineage>
</organism>
<evidence type="ECO:0000313" key="2">
    <source>
        <dbReference type="EMBL" id="EAS43643.1"/>
    </source>
</evidence>
<dbReference type="RefSeq" id="WP_006231455.1">
    <property type="nucleotide sequence ID" value="NZ_CH724135.1"/>
</dbReference>
<dbReference type="SUPFAM" id="SSF48024">
    <property type="entry name" value="N-terminal domain of DnaB helicase"/>
    <property type="match status" value="1"/>
</dbReference>
<dbReference type="HOGENOM" id="CLU_2992739_0_0_6"/>
<dbReference type="GO" id="GO:0006269">
    <property type="term" value="P:DNA replication, synthesis of primer"/>
    <property type="evidence" value="ECO:0007669"/>
    <property type="project" value="UniProtKB-KW"/>
</dbReference>
<dbReference type="GO" id="GO:0003678">
    <property type="term" value="F:DNA helicase activity"/>
    <property type="evidence" value="ECO:0007669"/>
    <property type="project" value="InterPro"/>
</dbReference>
<reference evidence="2 3" key="1">
    <citation type="submission" date="2006-03" db="EMBL/GenBank/DDBJ databases">
        <authorList>
            <person name="Bartlett D.H."/>
            <person name="Valle G."/>
            <person name="Lauro F.M."/>
            <person name="Vezzi A."/>
            <person name="Simonato F."/>
            <person name="Eloe E."/>
            <person name="Vitulo N."/>
            <person name="Stratton T.K."/>
            <person name="D'angelo M."/>
            <person name="Ferriera S."/>
            <person name="Johnson J."/>
            <person name="Kravitz S."/>
            <person name="Beeson K."/>
            <person name="Sutton G."/>
            <person name="Rogers Y."/>
            <person name="Friedman R."/>
            <person name="Frazier M."/>
            <person name="Venter J.C."/>
        </authorList>
    </citation>
    <scope>NUCLEOTIDE SEQUENCE [LARGE SCALE GENOMIC DNA]</scope>
    <source>
        <strain evidence="2 3">3TCK</strain>
    </source>
</reference>
<keyword evidence="2" id="KW-0347">Helicase</keyword>
<accession>Q1Z5C3</accession>
<proteinExistence type="predicted"/>
<dbReference type="InterPro" id="IPR016136">
    <property type="entry name" value="DNA_helicase_N/primase_C"/>
</dbReference>
<sequence length="57" mass="6342">MLGALFLIGDPKAPTVSKIFYSLKMGSFDEVMHRDIYRAINNVAQTGSRIDLINVDV</sequence>
<dbReference type="GO" id="GO:1990077">
    <property type="term" value="C:primosome complex"/>
    <property type="evidence" value="ECO:0007669"/>
    <property type="project" value="UniProtKB-KW"/>
</dbReference>
<name>Q1Z5C3_9GAMM</name>
<dbReference type="GO" id="GO:0005524">
    <property type="term" value="F:ATP binding"/>
    <property type="evidence" value="ECO:0007669"/>
    <property type="project" value="InterPro"/>
</dbReference>
<keyword evidence="2" id="KW-0547">Nucleotide-binding</keyword>
<dbReference type="Proteomes" id="UP000003789">
    <property type="component" value="Unassembled WGS sequence"/>
</dbReference>
<dbReference type="AlphaFoldDB" id="Q1Z5C3"/>
<dbReference type="EMBL" id="AAPH01000009">
    <property type="protein sequence ID" value="EAS43643.1"/>
    <property type="molecule type" value="Genomic_DNA"/>
</dbReference>
<protein>
    <submittedName>
        <fullName evidence="2">Hypothetical DNA helicase</fullName>
    </submittedName>
</protein>
<keyword evidence="2" id="KW-0067">ATP-binding</keyword>
<dbReference type="Gene3D" id="1.10.860.10">
    <property type="entry name" value="DNAb Helicase, Chain A"/>
    <property type="match status" value="1"/>
</dbReference>
<keyword evidence="2" id="KW-0378">Hydrolase</keyword>
<evidence type="ECO:0000313" key="3">
    <source>
        <dbReference type="Proteomes" id="UP000003789"/>
    </source>
</evidence>
<gene>
    <name evidence="2" type="ORF">P3TCK_17727</name>
</gene>
<keyword evidence="1" id="KW-0639">Primosome</keyword>